<organism evidence="1 2">
    <name type="scientific">Clostridium celatum DSM 1785</name>
    <dbReference type="NCBI Taxonomy" id="545697"/>
    <lineage>
        <taxon>Bacteria</taxon>
        <taxon>Bacillati</taxon>
        <taxon>Bacillota</taxon>
        <taxon>Clostridia</taxon>
        <taxon>Eubacteriales</taxon>
        <taxon>Clostridiaceae</taxon>
        <taxon>Clostridium</taxon>
    </lineage>
</organism>
<proteinExistence type="predicted"/>
<dbReference type="PATRIC" id="fig|545697.3.peg.385"/>
<name>L1QM34_9CLOT</name>
<reference evidence="1 2" key="1">
    <citation type="submission" date="2012-05" db="EMBL/GenBank/DDBJ databases">
        <authorList>
            <person name="Weinstock G."/>
            <person name="Sodergren E."/>
            <person name="Lobos E.A."/>
            <person name="Fulton L."/>
            <person name="Fulton R."/>
            <person name="Courtney L."/>
            <person name="Fronick C."/>
            <person name="O'Laughlin M."/>
            <person name="Godfrey J."/>
            <person name="Wilson R.M."/>
            <person name="Miner T."/>
            <person name="Farmer C."/>
            <person name="Delehaunty K."/>
            <person name="Cordes M."/>
            <person name="Minx P."/>
            <person name="Tomlinson C."/>
            <person name="Chen J."/>
            <person name="Wollam A."/>
            <person name="Pepin K.H."/>
            <person name="Bhonagiri V."/>
            <person name="Zhang X."/>
            <person name="Suruliraj S."/>
            <person name="Warren W."/>
            <person name="Mitreva M."/>
            <person name="Mardis E.R."/>
            <person name="Wilson R.K."/>
        </authorList>
    </citation>
    <scope>NUCLEOTIDE SEQUENCE [LARGE SCALE GENOMIC DNA]</scope>
    <source>
        <strain evidence="1 2">DSM 1785</strain>
    </source>
</reference>
<accession>L1QM34</accession>
<gene>
    <name evidence="1" type="ORF">HMPREF0216_00392</name>
</gene>
<dbReference type="HOGENOM" id="CLU_3307328_0_0_9"/>
<dbReference type="AlphaFoldDB" id="L1QM34"/>
<protein>
    <submittedName>
        <fullName evidence="1">Uncharacterized protein</fullName>
    </submittedName>
</protein>
<dbReference type="EMBL" id="AMEZ01000013">
    <property type="protein sequence ID" value="EKY29033.1"/>
    <property type="molecule type" value="Genomic_DNA"/>
</dbReference>
<dbReference type="Proteomes" id="UP000010420">
    <property type="component" value="Unassembled WGS sequence"/>
</dbReference>
<comment type="caution">
    <text evidence="1">The sequence shown here is derived from an EMBL/GenBank/DDBJ whole genome shotgun (WGS) entry which is preliminary data.</text>
</comment>
<evidence type="ECO:0000313" key="1">
    <source>
        <dbReference type="EMBL" id="EKY29033.1"/>
    </source>
</evidence>
<keyword evidence="2" id="KW-1185">Reference proteome</keyword>
<sequence length="39" mass="4703">MTDVRSSRSMKKLMLLDKYLSKSKYLNKDRYIFGQNITE</sequence>
<evidence type="ECO:0000313" key="2">
    <source>
        <dbReference type="Proteomes" id="UP000010420"/>
    </source>
</evidence>